<dbReference type="AlphaFoldDB" id="A0A1I0YCT2"/>
<dbReference type="OrthoDB" id="9815110at2"/>
<dbReference type="InterPro" id="IPR001206">
    <property type="entry name" value="Diacylglycerol_kinase_cat_dom"/>
</dbReference>
<accession>A0A1I0YCT2</accession>
<sequence>MKGFPPPDHPGALIQERTGEICLVINGKSGSQNSDGLSDPDVLCATLEERTGRKVVRVSPEEDGMVEATRAAATGGYAMVIAAGGDGTIAAVASAIVKAEREGFPRPTLGVLPMGTFNFFARSLGISEDLEQAVDGLVTGTPAPVGLGQINDTVFINNASLGLYPRILREREDIYANWGRSRIAAYWSVLRTLLRPGRTLRTRIRAGGRTSSIRTQLIFVACNAFQLREYHLSGDDHVNAGRLALLHSKHEKSLALIWATLRLAIGRSRPGRSFGLIADSEITIDLRRRTKILVAHDGEKTMMAGPFRLQYLTDAIEVVVPEVPKEGR</sequence>
<evidence type="ECO:0000313" key="2">
    <source>
        <dbReference type="EMBL" id="SFB10992.1"/>
    </source>
</evidence>
<dbReference type="EMBL" id="FOJU01000005">
    <property type="protein sequence ID" value="SFB10992.1"/>
    <property type="molecule type" value="Genomic_DNA"/>
</dbReference>
<dbReference type="GO" id="GO:0016301">
    <property type="term" value="F:kinase activity"/>
    <property type="evidence" value="ECO:0007669"/>
    <property type="project" value="UniProtKB-KW"/>
</dbReference>
<gene>
    <name evidence="2" type="ORF">SAMN05421688_2927</name>
</gene>
<evidence type="ECO:0000259" key="1">
    <source>
        <dbReference type="PROSITE" id="PS50146"/>
    </source>
</evidence>
<keyword evidence="2" id="KW-0418">Kinase</keyword>
<dbReference type="Pfam" id="PF00781">
    <property type="entry name" value="DAGK_cat"/>
    <property type="match status" value="1"/>
</dbReference>
<protein>
    <submittedName>
        <fullName evidence="2">Lipid kinase, YegS/Rv2252/BmrU family</fullName>
    </submittedName>
</protein>
<dbReference type="InterPro" id="IPR016064">
    <property type="entry name" value="NAD/diacylglycerol_kinase_sf"/>
</dbReference>
<evidence type="ECO:0000313" key="3">
    <source>
        <dbReference type="Proteomes" id="UP000198796"/>
    </source>
</evidence>
<dbReference type="PROSITE" id="PS50146">
    <property type="entry name" value="DAGK"/>
    <property type="match status" value="1"/>
</dbReference>
<keyword evidence="3" id="KW-1185">Reference proteome</keyword>
<dbReference type="PANTHER" id="PTHR12358:SF54">
    <property type="entry name" value="SPHINGOSINE KINASE RELATED PROTEIN"/>
    <property type="match status" value="1"/>
</dbReference>
<dbReference type="SUPFAM" id="SSF111331">
    <property type="entry name" value="NAD kinase/diacylglycerol kinase-like"/>
    <property type="match status" value="1"/>
</dbReference>
<dbReference type="Proteomes" id="UP000198796">
    <property type="component" value="Unassembled WGS sequence"/>
</dbReference>
<proteinExistence type="predicted"/>
<dbReference type="InterPro" id="IPR050187">
    <property type="entry name" value="Lipid_Phosphate_FormReg"/>
</dbReference>
<name>A0A1I0YCT2_9RHOB</name>
<dbReference type="PANTHER" id="PTHR12358">
    <property type="entry name" value="SPHINGOSINE KINASE"/>
    <property type="match status" value="1"/>
</dbReference>
<dbReference type="Gene3D" id="2.60.200.40">
    <property type="match status" value="1"/>
</dbReference>
<dbReference type="RefSeq" id="WP_092066198.1">
    <property type="nucleotide sequence ID" value="NZ_FOJU01000005.1"/>
</dbReference>
<reference evidence="2 3" key="1">
    <citation type="submission" date="2016-10" db="EMBL/GenBank/DDBJ databases">
        <authorList>
            <person name="de Groot N.N."/>
        </authorList>
    </citation>
    <scope>NUCLEOTIDE SEQUENCE [LARGE SCALE GENOMIC DNA]</scope>
    <source>
        <strain evidence="2 3">DSM 29316</strain>
    </source>
</reference>
<feature type="domain" description="DAGKc" evidence="1">
    <location>
        <begin position="16"/>
        <end position="153"/>
    </location>
</feature>
<keyword evidence="2" id="KW-0808">Transferase</keyword>
<dbReference type="SMART" id="SM00046">
    <property type="entry name" value="DAGKc"/>
    <property type="match status" value="1"/>
</dbReference>
<dbReference type="InterPro" id="IPR017438">
    <property type="entry name" value="ATP-NAD_kinase_N"/>
</dbReference>
<organism evidence="2 3">
    <name type="scientific">Poseidonocella pacifica</name>
    <dbReference type="NCBI Taxonomy" id="871651"/>
    <lineage>
        <taxon>Bacteria</taxon>
        <taxon>Pseudomonadati</taxon>
        <taxon>Pseudomonadota</taxon>
        <taxon>Alphaproteobacteria</taxon>
        <taxon>Rhodobacterales</taxon>
        <taxon>Roseobacteraceae</taxon>
        <taxon>Poseidonocella</taxon>
    </lineage>
</organism>
<dbReference type="STRING" id="871651.SAMN05421688_2927"/>
<dbReference type="Gene3D" id="3.40.50.10330">
    <property type="entry name" value="Probable inorganic polyphosphate/atp-NAD kinase, domain 1"/>
    <property type="match status" value="1"/>
</dbReference>